<protein>
    <submittedName>
        <fullName evidence="1">Uncharacterized protein</fullName>
    </submittedName>
</protein>
<gene>
    <name evidence="1" type="ORF">EEDITHA_LOCUS6525</name>
</gene>
<keyword evidence="2" id="KW-1185">Reference proteome</keyword>
<sequence>MKIIVIYPAIIPNTIATEVSESERGQPVIQQWMRFLMTQAVSTFASVGGGNVKQINAGDGVDELSTNAGEPQCDCTLDEGSDYTSLCTRN</sequence>
<evidence type="ECO:0000313" key="1">
    <source>
        <dbReference type="EMBL" id="CAH2090585.1"/>
    </source>
</evidence>
<comment type="caution">
    <text evidence="1">The sequence shown here is derived from an EMBL/GenBank/DDBJ whole genome shotgun (WGS) entry which is preliminary data.</text>
</comment>
<dbReference type="AlphaFoldDB" id="A0AAU9TYH6"/>
<dbReference type="EMBL" id="CAKOGL010000009">
    <property type="protein sequence ID" value="CAH2090585.1"/>
    <property type="molecule type" value="Genomic_DNA"/>
</dbReference>
<accession>A0AAU9TYH6</accession>
<dbReference type="Proteomes" id="UP001153954">
    <property type="component" value="Unassembled WGS sequence"/>
</dbReference>
<evidence type="ECO:0000313" key="2">
    <source>
        <dbReference type="Proteomes" id="UP001153954"/>
    </source>
</evidence>
<organism evidence="1 2">
    <name type="scientific">Euphydryas editha</name>
    <name type="common">Edith's checkerspot</name>
    <dbReference type="NCBI Taxonomy" id="104508"/>
    <lineage>
        <taxon>Eukaryota</taxon>
        <taxon>Metazoa</taxon>
        <taxon>Ecdysozoa</taxon>
        <taxon>Arthropoda</taxon>
        <taxon>Hexapoda</taxon>
        <taxon>Insecta</taxon>
        <taxon>Pterygota</taxon>
        <taxon>Neoptera</taxon>
        <taxon>Endopterygota</taxon>
        <taxon>Lepidoptera</taxon>
        <taxon>Glossata</taxon>
        <taxon>Ditrysia</taxon>
        <taxon>Papilionoidea</taxon>
        <taxon>Nymphalidae</taxon>
        <taxon>Nymphalinae</taxon>
        <taxon>Euphydryas</taxon>
    </lineage>
</organism>
<proteinExistence type="predicted"/>
<name>A0AAU9TYH6_EUPED</name>
<reference evidence="1" key="1">
    <citation type="submission" date="2022-03" db="EMBL/GenBank/DDBJ databases">
        <authorList>
            <person name="Tunstrom K."/>
        </authorList>
    </citation>
    <scope>NUCLEOTIDE SEQUENCE</scope>
</reference>